<dbReference type="InterPro" id="IPR036271">
    <property type="entry name" value="Tet_transcr_reg_TetR-rel_C_sf"/>
</dbReference>
<name>A0ABN5HTV5_9ACTN</name>
<dbReference type="InterPro" id="IPR009057">
    <property type="entry name" value="Homeodomain-like_sf"/>
</dbReference>
<dbReference type="InterPro" id="IPR001647">
    <property type="entry name" value="HTH_TetR"/>
</dbReference>
<dbReference type="PROSITE" id="PS50977">
    <property type="entry name" value="HTH_TETR_2"/>
    <property type="match status" value="1"/>
</dbReference>
<evidence type="ECO:0000313" key="4">
    <source>
        <dbReference type="EMBL" id="AVH54565.1"/>
    </source>
</evidence>
<proteinExistence type="predicted"/>
<dbReference type="PANTHER" id="PTHR30055:SF226">
    <property type="entry name" value="HTH-TYPE TRANSCRIPTIONAL REGULATOR PKSA"/>
    <property type="match status" value="1"/>
</dbReference>
<keyword evidence="5" id="KW-1185">Reference proteome</keyword>
<evidence type="ECO:0000256" key="1">
    <source>
        <dbReference type="ARBA" id="ARBA00023125"/>
    </source>
</evidence>
<organism evidence="4 5">
    <name type="scientific">Streptomyces dengpaensis</name>
    <dbReference type="NCBI Taxonomy" id="2049881"/>
    <lineage>
        <taxon>Bacteria</taxon>
        <taxon>Bacillati</taxon>
        <taxon>Actinomycetota</taxon>
        <taxon>Actinomycetes</taxon>
        <taxon>Kitasatosporales</taxon>
        <taxon>Streptomycetaceae</taxon>
        <taxon>Streptomyces</taxon>
    </lineage>
</organism>
<feature type="DNA-binding region" description="H-T-H motif" evidence="2">
    <location>
        <begin position="65"/>
        <end position="84"/>
    </location>
</feature>
<dbReference type="Gene3D" id="1.10.357.10">
    <property type="entry name" value="Tetracycline Repressor, domain 2"/>
    <property type="match status" value="1"/>
</dbReference>
<evidence type="ECO:0000256" key="2">
    <source>
        <dbReference type="PROSITE-ProRule" id="PRU00335"/>
    </source>
</evidence>
<feature type="domain" description="HTH tetR-type" evidence="3">
    <location>
        <begin position="42"/>
        <end position="102"/>
    </location>
</feature>
<dbReference type="InterPro" id="IPR050109">
    <property type="entry name" value="HTH-type_TetR-like_transc_reg"/>
</dbReference>
<evidence type="ECO:0000313" key="5">
    <source>
        <dbReference type="Proteomes" id="UP000238413"/>
    </source>
</evidence>
<dbReference type="SUPFAM" id="SSF48498">
    <property type="entry name" value="Tetracyclin repressor-like, C-terminal domain"/>
    <property type="match status" value="1"/>
</dbReference>
<dbReference type="PANTHER" id="PTHR30055">
    <property type="entry name" value="HTH-TYPE TRANSCRIPTIONAL REGULATOR RUTR"/>
    <property type="match status" value="1"/>
</dbReference>
<sequence length="233" mass="25634">MEQGQIDRACCQGVRQECSEVGVTARGEGRRYGGRDAAQRREERRARLIAAGLELFGTTGYAATSVKSICREAGLTERYFYESLRDREDLLATVYDELIRGVQVATFAAADQAGPELEAQVRAGLDVFVRALTDDPRKARIVLIEVVGVSPRLEQRRHAVMHEFADFIAAVALRHMGTRTTPKLPMMAIALVGGVNELLVDWTLGRQKGSVEEIVDLCTLLIVAAYDALARQA</sequence>
<keyword evidence="1 2" id="KW-0238">DNA-binding</keyword>
<accession>A0ABN5HTV5</accession>
<evidence type="ECO:0000259" key="3">
    <source>
        <dbReference type="PROSITE" id="PS50977"/>
    </source>
</evidence>
<protein>
    <submittedName>
        <fullName evidence="4">TetR/AcrR family transcriptional regulator</fullName>
    </submittedName>
</protein>
<dbReference type="Proteomes" id="UP000238413">
    <property type="component" value="Chromosome"/>
</dbReference>
<dbReference type="EMBL" id="CP026652">
    <property type="protein sequence ID" value="AVH54565.1"/>
    <property type="molecule type" value="Genomic_DNA"/>
</dbReference>
<reference evidence="4 5" key="1">
    <citation type="submission" date="2018-02" db="EMBL/GenBank/DDBJ databases">
        <title>Complete genome sequence of Streptomyces dengpaensis, the producer of angucyclines.</title>
        <authorList>
            <person name="Yumei L."/>
        </authorList>
    </citation>
    <scope>NUCLEOTIDE SEQUENCE [LARGE SCALE GENOMIC DNA]</scope>
    <source>
        <strain evidence="4 5">XZHG99</strain>
    </source>
</reference>
<gene>
    <name evidence="4" type="ORF">C4B68_00495</name>
</gene>
<dbReference type="SUPFAM" id="SSF46689">
    <property type="entry name" value="Homeodomain-like"/>
    <property type="match status" value="1"/>
</dbReference>
<dbReference type="Pfam" id="PF00440">
    <property type="entry name" value="TetR_N"/>
    <property type="match status" value="1"/>
</dbReference>